<proteinExistence type="predicted"/>
<dbReference type="InterPro" id="IPR007163">
    <property type="entry name" value="VCA0040-like"/>
</dbReference>
<reference evidence="2" key="1">
    <citation type="submission" date="2020-10" db="EMBL/GenBank/DDBJ databases">
        <authorList>
            <person name="Gilroy R."/>
        </authorList>
    </citation>
    <scope>NUCLEOTIDE SEQUENCE</scope>
    <source>
        <strain evidence="2">13766</strain>
    </source>
</reference>
<feature type="transmembrane region" description="Helical" evidence="1">
    <location>
        <begin position="194"/>
        <end position="215"/>
    </location>
</feature>
<feature type="transmembrane region" description="Helical" evidence="1">
    <location>
        <begin position="119"/>
        <end position="137"/>
    </location>
</feature>
<comment type="caution">
    <text evidence="2">The sequence shown here is derived from an EMBL/GenBank/DDBJ whole genome shotgun (WGS) entry which is preliminary data.</text>
</comment>
<evidence type="ECO:0000313" key="3">
    <source>
        <dbReference type="Proteomes" id="UP000824140"/>
    </source>
</evidence>
<feature type="transmembrane region" description="Helical" evidence="1">
    <location>
        <begin position="52"/>
        <end position="70"/>
    </location>
</feature>
<keyword evidence="1" id="KW-0472">Membrane</keyword>
<feature type="transmembrane region" description="Helical" evidence="1">
    <location>
        <begin position="251"/>
        <end position="270"/>
    </location>
</feature>
<dbReference type="AlphaFoldDB" id="A0A9D1K7L6"/>
<gene>
    <name evidence="2" type="ORF">IAA84_12700</name>
</gene>
<dbReference type="PANTHER" id="PTHR37308:SF1">
    <property type="entry name" value="POLYPRENYL-PHOSPHATE TRANSPORTER"/>
    <property type="match status" value="1"/>
</dbReference>
<dbReference type="Pfam" id="PF04018">
    <property type="entry name" value="VCA0040-like"/>
    <property type="match status" value="1"/>
</dbReference>
<feature type="transmembrane region" description="Helical" evidence="1">
    <location>
        <begin position="82"/>
        <end position="99"/>
    </location>
</feature>
<keyword evidence="1" id="KW-0812">Transmembrane</keyword>
<sequence length="279" mass="29771">MKHLLIALKGLFVGGTMLVPGVSGGSMAMILGVYHELISSVSSFLKHKKESLVFLSVFVGGALVGMALFARPLEALIERFPVPTLYFFIGAVIGGVPLMVKESGVSSFSLKRAESWKDIGFALVGLVIVAAFEFIPAESWGAGALTGNAPFYLLFIAGLVASVALVLPGISVSYILLVMGLYEELTRSLTDFNFAFLAPLAVGLVLGILLTTRILERAMDNHPRATYMIILGFVLGSLVEVFPGFPTGWELPISILTLALGFAAVYALSWKETHAKNNG</sequence>
<name>A0A9D1K7L6_9FIRM</name>
<dbReference type="Proteomes" id="UP000824140">
    <property type="component" value="Unassembled WGS sequence"/>
</dbReference>
<protein>
    <submittedName>
        <fullName evidence="2">DUF368 domain-containing protein</fullName>
    </submittedName>
</protein>
<dbReference type="PANTHER" id="PTHR37308">
    <property type="entry name" value="INTEGRAL MEMBRANE PROTEIN"/>
    <property type="match status" value="1"/>
</dbReference>
<dbReference type="EMBL" id="DVJN01000240">
    <property type="protein sequence ID" value="HIS93867.1"/>
    <property type="molecule type" value="Genomic_DNA"/>
</dbReference>
<keyword evidence="1" id="KW-1133">Transmembrane helix</keyword>
<accession>A0A9D1K7L6</accession>
<feature type="transmembrane region" description="Helical" evidence="1">
    <location>
        <begin position="227"/>
        <end position="245"/>
    </location>
</feature>
<evidence type="ECO:0000256" key="1">
    <source>
        <dbReference type="SAM" id="Phobius"/>
    </source>
</evidence>
<evidence type="ECO:0000313" key="2">
    <source>
        <dbReference type="EMBL" id="HIS93867.1"/>
    </source>
</evidence>
<organism evidence="2 3">
    <name type="scientific">Candidatus Alectryocaccomicrobium excrementavium</name>
    <dbReference type="NCBI Taxonomy" id="2840668"/>
    <lineage>
        <taxon>Bacteria</taxon>
        <taxon>Bacillati</taxon>
        <taxon>Bacillota</taxon>
        <taxon>Clostridia</taxon>
        <taxon>Candidatus Alectryocaccomicrobium</taxon>
    </lineage>
</organism>
<reference evidence="2" key="2">
    <citation type="journal article" date="2021" name="PeerJ">
        <title>Extensive microbial diversity within the chicken gut microbiome revealed by metagenomics and culture.</title>
        <authorList>
            <person name="Gilroy R."/>
            <person name="Ravi A."/>
            <person name="Getino M."/>
            <person name="Pursley I."/>
            <person name="Horton D.L."/>
            <person name="Alikhan N.F."/>
            <person name="Baker D."/>
            <person name="Gharbi K."/>
            <person name="Hall N."/>
            <person name="Watson M."/>
            <person name="Adriaenssens E.M."/>
            <person name="Foster-Nyarko E."/>
            <person name="Jarju S."/>
            <person name="Secka A."/>
            <person name="Antonio M."/>
            <person name="Oren A."/>
            <person name="Chaudhuri R.R."/>
            <person name="La Ragione R."/>
            <person name="Hildebrand F."/>
            <person name="Pallen M.J."/>
        </authorList>
    </citation>
    <scope>NUCLEOTIDE SEQUENCE</scope>
    <source>
        <strain evidence="2">13766</strain>
    </source>
</reference>
<feature type="transmembrane region" description="Helical" evidence="1">
    <location>
        <begin position="149"/>
        <end position="182"/>
    </location>
</feature>